<evidence type="ECO:0000313" key="1">
    <source>
        <dbReference type="EMBL" id="KFM70807.1"/>
    </source>
</evidence>
<evidence type="ECO:0000313" key="2">
    <source>
        <dbReference type="Proteomes" id="UP000054359"/>
    </source>
</evidence>
<dbReference type="EMBL" id="KK117571">
    <property type="protein sequence ID" value="KFM70807.1"/>
    <property type="molecule type" value="Genomic_DNA"/>
</dbReference>
<organism evidence="1 2">
    <name type="scientific">Stegodyphus mimosarum</name>
    <name type="common">African social velvet spider</name>
    <dbReference type="NCBI Taxonomy" id="407821"/>
    <lineage>
        <taxon>Eukaryota</taxon>
        <taxon>Metazoa</taxon>
        <taxon>Ecdysozoa</taxon>
        <taxon>Arthropoda</taxon>
        <taxon>Chelicerata</taxon>
        <taxon>Arachnida</taxon>
        <taxon>Araneae</taxon>
        <taxon>Araneomorphae</taxon>
        <taxon>Entelegynae</taxon>
        <taxon>Eresoidea</taxon>
        <taxon>Eresidae</taxon>
        <taxon>Stegodyphus</taxon>
    </lineage>
</organism>
<dbReference type="AlphaFoldDB" id="A0A087U0B8"/>
<sequence>MVHFCPPICDVCNNYSHPIEFGCKSDEYTDKIFLVDLHGCCILQVWAFLRLKFLKFLDLYKTALRTLTTGIVHC</sequence>
<dbReference type="Proteomes" id="UP000054359">
    <property type="component" value="Unassembled WGS sequence"/>
</dbReference>
<feature type="non-terminal residue" evidence="1">
    <location>
        <position position="74"/>
    </location>
</feature>
<protein>
    <submittedName>
        <fullName evidence="1">Uncharacterized protein</fullName>
    </submittedName>
</protein>
<gene>
    <name evidence="1" type="ORF">X975_16672</name>
</gene>
<name>A0A087U0B8_STEMI</name>
<accession>A0A087U0B8</accession>
<proteinExistence type="predicted"/>
<reference evidence="1 2" key="1">
    <citation type="submission" date="2013-11" db="EMBL/GenBank/DDBJ databases">
        <title>Genome sequencing of Stegodyphus mimosarum.</title>
        <authorList>
            <person name="Bechsgaard J."/>
        </authorList>
    </citation>
    <scope>NUCLEOTIDE SEQUENCE [LARGE SCALE GENOMIC DNA]</scope>
</reference>
<keyword evidence="2" id="KW-1185">Reference proteome</keyword>